<dbReference type="EMBL" id="KE145369">
    <property type="protein sequence ID" value="EPE27533.1"/>
    <property type="molecule type" value="Genomic_DNA"/>
</dbReference>
<dbReference type="InterPro" id="IPR000757">
    <property type="entry name" value="Beta-glucanase-like"/>
</dbReference>
<dbReference type="STRING" id="1116229.S3DLX7"/>
<organism evidence="4 5">
    <name type="scientific">Glarea lozoyensis (strain ATCC 20868 / MF5171)</name>
    <dbReference type="NCBI Taxonomy" id="1116229"/>
    <lineage>
        <taxon>Eukaryota</taxon>
        <taxon>Fungi</taxon>
        <taxon>Dikarya</taxon>
        <taxon>Ascomycota</taxon>
        <taxon>Pezizomycotina</taxon>
        <taxon>Leotiomycetes</taxon>
        <taxon>Helotiales</taxon>
        <taxon>Helotiaceae</taxon>
        <taxon>Glarea</taxon>
    </lineage>
</organism>
<sequence length="829" mass="84053">MSLQLMKVGAFALACASAASAAKIYTIDETYEGEGFFNKFNFFTGLDPTRGYVQYQSQADAASTKFGSKLVNTINGQNFMGVDHTNTYDPFGAGRPSVRIETKKTYNHGLFILDLAHMPSSTCGNWPAFWTYSDVNYPAQGEIDILENIHENTQSLNVLHTSAGFSVAGNKKGLQQSGDQTTYNCDDNAQSSDYGSQFTGQGCASTNINPGSYGSALNAVGGGVYAMEWTSDVIRVWSFPKVVIPLDIIAGKPDPSKWGLPTFTTAQGKGDIDSHFKDHKVVLDTTFCGNWAGQDFFWKQTSCYDPILYPTCSEYVGKNPSKYADTYWLINSLKVFQLNEAPVTTSSSSTSSSTSSKPTTSSTVSTTSSSSASSSASLTSSSSSLSSSATTAASTSSTSTSSSASSTASSSTSSSVSATSATSSVSSSTSADPTSSTSTSSSVSSSTSADPTSSTSVSSSVSSSTDSSSTTGSTSSTSSSASSTTSDSSTSETSTSTSVSSSATSDSTTSTSETSSSTSSTVATPDPTLTSTTTNSGLTFSTTSSSSRYYGNSSTIATTTPSSTIETLTLEPTTTPMTTSTVFTTFLSTITKCPETVTNCPLGSVTTVIVPLYTTICPVSAISTPTTTPAGGNGGALTTSTVYTTSTGTVTKCPATVTNCPYGSLTTVTIPLYTTICPVAGKPTPVASIPGTVSVKTAPTTTLNPGTSIPPPVASLPCNGPACPPVTIIQTKTTIYTYPGPAPSAASSPVIKLSTAVVYPTKAGNGTGVAAPTTGGIVASTGVVGKPSGTAPGAPGSSAPGSPFVPVSGAGGLKVSGMVLLGLMAAVML</sequence>
<reference evidence="4 5" key="1">
    <citation type="journal article" date="2013" name="BMC Genomics">
        <title>Genomics-driven discovery of the pneumocandin biosynthetic gene cluster in the fungus Glarea lozoyensis.</title>
        <authorList>
            <person name="Chen L."/>
            <person name="Yue Q."/>
            <person name="Zhang X."/>
            <person name="Xiang M."/>
            <person name="Wang C."/>
            <person name="Li S."/>
            <person name="Che Y."/>
            <person name="Ortiz-Lopez F.J."/>
            <person name="Bills G.F."/>
            <person name="Liu X."/>
            <person name="An Z."/>
        </authorList>
    </citation>
    <scope>NUCLEOTIDE SEQUENCE [LARGE SCALE GENOMIC DNA]</scope>
    <source>
        <strain evidence="5">ATCC 20868 / MF5171</strain>
    </source>
</reference>
<evidence type="ECO:0000313" key="4">
    <source>
        <dbReference type="EMBL" id="EPE27533.1"/>
    </source>
</evidence>
<dbReference type="KEGG" id="glz:GLAREA_04324"/>
<feature type="domain" description="GH16" evidence="3">
    <location>
        <begin position="20"/>
        <end position="315"/>
    </location>
</feature>
<dbReference type="GeneID" id="19463379"/>
<dbReference type="InterPro" id="IPR050546">
    <property type="entry name" value="Glycosyl_Hydrlase_16"/>
</dbReference>
<name>S3DLX7_GLAL2</name>
<gene>
    <name evidence="4" type="ORF">GLAREA_04324</name>
</gene>
<feature type="region of interest" description="Disordered" evidence="1">
    <location>
        <begin position="344"/>
        <end position="558"/>
    </location>
</feature>
<dbReference type="Gene3D" id="2.60.120.200">
    <property type="match status" value="1"/>
</dbReference>
<accession>S3DLX7</accession>
<keyword evidence="2" id="KW-0732">Signal</keyword>
<dbReference type="AlphaFoldDB" id="S3DLX7"/>
<dbReference type="HOGENOM" id="CLU_016972_4_1_1"/>
<dbReference type="OMA" id="FYMGVDY"/>
<dbReference type="InterPro" id="IPR013320">
    <property type="entry name" value="ConA-like_dom_sf"/>
</dbReference>
<dbReference type="PANTHER" id="PTHR10963:SF24">
    <property type="entry name" value="GLYCOSIDASE C21B10.07-RELATED"/>
    <property type="match status" value="1"/>
</dbReference>
<dbReference type="OrthoDB" id="192832at2759"/>
<dbReference type="GO" id="GO:0030246">
    <property type="term" value="F:carbohydrate binding"/>
    <property type="evidence" value="ECO:0007669"/>
    <property type="project" value="UniProtKB-KW"/>
</dbReference>
<feature type="chain" id="PRO_5004519774" evidence="2">
    <location>
        <begin position="22"/>
        <end position="829"/>
    </location>
</feature>
<dbReference type="Pfam" id="PF26113">
    <property type="entry name" value="GH16_XgeA"/>
    <property type="match status" value="1"/>
</dbReference>
<dbReference type="GO" id="GO:0009251">
    <property type="term" value="P:glucan catabolic process"/>
    <property type="evidence" value="ECO:0007669"/>
    <property type="project" value="TreeGrafter"/>
</dbReference>
<dbReference type="CDD" id="cd02181">
    <property type="entry name" value="GH16_fungal_Lam16A_glucanase"/>
    <property type="match status" value="1"/>
</dbReference>
<keyword evidence="4" id="KW-0430">Lectin</keyword>
<dbReference type="Proteomes" id="UP000016922">
    <property type="component" value="Unassembled WGS sequence"/>
</dbReference>
<dbReference type="PROSITE" id="PS51762">
    <property type="entry name" value="GH16_2"/>
    <property type="match status" value="1"/>
</dbReference>
<evidence type="ECO:0000259" key="3">
    <source>
        <dbReference type="PROSITE" id="PS51762"/>
    </source>
</evidence>
<dbReference type="PANTHER" id="PTHR10963">
    <property type="entry name" value="GLYCOSYL HYDROLASE-RELATED"/>
    <property type="match status" value="1"/>
</dbReference>
<protein>
    <submittedName>
        <fullName evidence="4">Concanavalin A-like lectins/glucanase</fullName>
    </submittedName>
</protein>
<dbReference type="SUPFAM" id="SSF49899">
    <property type="entry name" value="Concanavalin A-like lectins/glucanases"/>
    <property type="match status" value="1"/>
</dbReference>
<evidence type="ECO:0000256" key="1">
    <source>
        <dbReference type="SAM" id="MobiDB-lite"/>
    </source>
</evidence>
<dbReference type="GO" id="GO:0004553">
    <property type="term" value="F:hydrolase activity, hydrolyzing O-glycosyl compounds"/>
    <property type="evidence" value="ECO:0007669"/>
    <property type="project" value="InterPro"/>
</dbReference>
<keyword evidence="5" id="KW-1185">Reference proteome</keyword>
<evidence type="ECO:0000256" key="2">
    <source>
        <dbReference type="SAM" id="SignalP"/>
    </source>
</evidence>
<evidence type="ECO:0000313" key="5">
    <source>
        <dbReference type="Proteomes" id="UP000016922"/>
    </source>
</evidence>
<dbReference type="RefSeq" id="XP_008084892.1">
    <property type="nucleotide sequence ID" value="XM_008086701.1"/>
</dbReference>
<feature type="signal peptide" evidence="2">
    <location>
        <begin position="1"/>
        <end position="21"/>
    </location>
</feature>
<proteinExistence type="predicted"/>
<dbReference type="eggNOG" id="ENOG502QTTC">
    <property type="taxonomic scope" value="Eukaryota"/>
</dbReference>